<protein>
    <submittedName>
        <fullName evidence="1">Uncharacterized protein</fullName>
    </submittedName>
</protein>
<dbReference type="EMBL" id="WTPW01000184">
    <property type="protein sequence ID" value="KAF0538220.1"/>
    <property type="molecule type" value="Genomic_DNA"/>
</dbReference>
<gene>
    <name evidence="1" type="ORF">F8M41_008043</name>
</gene>
<sequence length="98" mass="11202">MKDTIPTGAVEEAAQEKEIPDINAMLELEDLVIKLIRDPSKKVLVKVRNRDSIFESYQTNKNEAIYEKSLNIIVKIEELALIVPRALNSKMENPGHWN</sequence>
<dbReference type="AlphaFoldDB" id="A0A8H4AVU3"/>
<keyword evidence="2" id="KW-1185">Reference proteome</keyword>
<evidence type="ECO:0000313" key="2">
    <source>
        <dbReference type="Proteomes" id="UP000439903"/>
    </source>
</evidence>
<name>A0A8H4AVU3_GIGMA</name>
<comment type="caution">
    <text evidence="1">The sequence shown here is derived from an EMBL/GenBank/DDBJ whole genome shotgun (WGS) entry which is preliminary data.</text>
</comment>
<evidence type="ECO:0000313" key="1">
    <source>
        <dbReference type="EMBL" id="KAF0538220.1"/>
    </source>
</evidence>
<dbReference type="Proteomes" id="UP000439903">
    <property type="component" value="Unassembled WGS sequence"/>
</dbReference>
<reference evidence="1 2" key="1">
    <citation type="journal article" date="2019" name="Environ. Microbiol.">
        <title>At the nexus of three kingdoms: the genome of the mycorrhizal fungus Gigaspora margarita provides insights into plant, endobacterial and fungal interactions.</title>
        <authorList>
            <person name="Venice F."/>
            <person name="Ghignone S."/>
            <person name="Salvioli di Fossalunga A."/>
            <person name="Amselem J."/>
            <person name="Novero M."/>
            <person name="Xianan X."/>
            <person name="Sedzielewska Toro K."/>
            <person name="Morin E."/>
            <person name="Lipzen A."/>
            <person name="Grigoriev I.V."/>
            <person name="Henrissat B."/>
            <person name="Martin F.M."/>
            <person name="Bonfante P."/>
        </authorList>
    </citation>
    <scope>NUCLEOTIDE SEQUENCE [LARGE SCALE GENOMIC DNA]</scope>
    <source>
        <strain evidence="1 2">BEG34</strain>
    </source>
</reference>
<proteinExistence type="predicted"/>
<accession>A0A8H4AVU3</accession>
<organism evidence="1 2">
    <name type="scientific">Gigaspora margarita</name>
    <dbReference type="NCBI Taxonomy" id="4874"/>
    <lineage>
        <taxon>Eukaryota</taxon>
        <taxon>Fungi</taxon>
        <taxon>Fungi incertae sedis</taxon>
        <taxon>Mucoromycota</taxon>
        <taxon>Glomeromycotina</taxon>
        <taxon>Glomeromycetes</taxon>
        <taxon>Diversisporales</taxon>
        <taxon>Gigasporaceae</taxon>
        <taxon>Gigaspora</taxon>
    </lineage>
</organism>